<feature type="chain" id="PRO_5006879023" description="C-type lectin domain-containing protein" evidence="1">
    <location>
        <begin position="25"/>
        <end position="149"/>
    </location>
</feature>
<sequence>MSNIKISLLLKLPLLLLIVHDSSEKCEDPTWLKTKKFCYRIMIEKRTFDDAKQGCISHNSTLILPENIMEMGKIIQSIPTLADVWVDMYGTRFLEKFLFSRLPTEANRIKASSNGQIAKFRKVISAKNHQNDLSTLTIIYLATIMTDIE</sequence>
<dbReference type="Proteomes" id="UP000055024">
    <property type="component" value="Unassembled WGS sequence"/>
</dbReference>
<dbReference type="InterPro" id="IPR016186">
    <property type="entry name" value="C-type_lectin-like/link_sf"/>
</dbReference>
<dbReference type="AlphaFoldDB" id="A0A0V1HC24"/>
<organism evidence="2 3">
    <name type="scientific">Trichinella zimbabwensis</name>
    <dbReference type="NCBI Taxonomy" id="268475"/>
    <lineage>
        <taxon>Eukaryota</taxon>
        <taxon>Metazoa</taxon>
        <taxon>Ecdysozoa</taxon>
        <taxon>Nematoda</taxon>
        <taxon>Enoplea</taxon>
        <taxon>Dorylaimia</taxon>
        <taxon>Trichinellida</taxon>
        <taxon>Trichinellidae</taxon>
        <taxon>Trichinella</taxon>
    </lineage>
</organism>
<name>A0A0V1HC24_9BILA</name>
<evidence type="ECO:0008006" key="4">
    <source>
        <dbReference type="Google" id="ProtNLM"/>
    </source>
</evidence>
<proteinExistence type="predicted"/>
<keyword evidence="3" id="KW-1185">Reference proteome</keyword>
<dbReference type="InterPro" id="IPR016187">
    <property type="entry name" value="CTDL_fold"/>
</dbReference>
<evidence type="ECO:0000256" key="1">
    <source>
        <dbReference type="SAM" id="SignalP"/>
    </source>
</evidence>
<dbReference type="CDD" id="cd00037">
    <property type="entry name" value="CLECT"/>
    <property type="match status" value="1"/>
</dbReference>
<gene>
    <name evidence="2" type="ORF">T11_4449</name>
</gene>
<dbReference type="Gene3D" id="3.10.100.10">
    <property type="entry name" value="Mannose-Binding Protein A, subunit A"/>
    <property type="match status" value="1"/>
</dbReference>
<comment type="caution">
    <text evidence="2">The sequence shown here is derived from an EMBL/GenBank/DDBJ whole genome shotgun (WGS) entry which is preliminary data.</text>
</comment>
<dbReference type="OrthoDB" id="5858677at2759"/>
<dbReference type="SUPFAM" id="SSF56436">
    <property type="entry name" value="C-type lectin-like"/>
    <property type="match status" value="1"/>
</dbReference>
<dbReference type="EMBL" id="JYDP01000097">
    <property type="protein sequence ID" value="KRZ07775.1"/>
    <property type="molecule type" value="Genomic_DNA"/>
</dbReference>
<accession>A0A0V1HC24</accession>
<reference evidence="2 3" key="1">
    <citation type="submission" date="2015-01" db="EMBL/GenBank/DDBJ databases">
        <title>Evolution of Trichinella species and genotypes.</title>
        <authorList>
            <person name="Korhonen P.K."/>
            <person name="Edoardo P."/>
            <person name="Giuseppe L.R."/>
            <person name="Gasser R.B."/>
        </authorList>
    </citation>
    <scope>NUCLEOTIDE SEQUENCE [LARGE SCALE GENOMIC DNA]</scope>
    <source>
        <strain evidence="2">ISS1029</strain>
    </source>
</reference>
<protein>
    <recommendedName>
        <fullName evidence="4">C-type lectin domain-containing protein</fullName>
    </recommendedName>
</protein>
<keyword evidence="1" id="KW-0732">Signal</keyword>
<evidence type="ECO:0000313" key="2">
    <source>
        <dbReference type="EMBL" id="KRZ07775.1"/>
    </source>
</evidence>
<feature type="signal peptide" evidence="1">
    <location>
        <begin position="1"/>
        <end position="24"/>
    </location>
</feature>
<evidence type="ECO:0000313" key="3">
    <source>
        <dbReference type="Proteomes" id="UP000055024"/>
    </source>
</evidence>